<name>A0A8J3WFW5_PLARO</name>
<organism evidence="2 3">
    <name type="scientific">Planobispora rosea</name>
    <dbReference type="NCBI Taxonomy" id="35762"/>
    <lineage>
        <taxon>Bacteria</taxon>
        <taxon>Bacillati</taxon>
        <taxon>Actinomycetota</taxon>
        <taxon>Actinomycetes</taxon>
        <taxon>Streptosporangiales</taxon>
        <taxon>Streptosporangiaceae</taxon>
        <taxon>Planobispora</taxon>
    </lineage>
</organism>
<reference evidence="2" key="1">
    <citation type="submission" date="2021-01" db="EMBL/GenBank/DDBJ databases">
        <title>Whole genome shotgun sequence of Planobispora rosea NBRC 15558.</title>
        <authorList>
            <person name="Komaki H."/>
            <person name="Tamura T."/>
        </authorList>
    </citation>
    <scope>NUCLEOTIDE SEQUENCE</scope>
    <source>
        <strain evidence="2">NBRC 15558</strain>
    </source>
</reference>
<dbReference type="AlphaFoldDB" id="A0A8J3WFW5"/>
<dbReference type="PROSITE" id="PS50801">
    <property type="entry name" value="STAS"/>
    <property type="match status" value="1"/>
</dbReference>
<sequence length="103" mass="10471">MSTPLTLATSRRPDGASVLTVTGEIDMSNAGTLDAALARSADDGPLIVDLSEVGYLDSAGLTVLFTHAPRIRLVANPVLAPVMIVSGLTAVTAVEGLGPDRDA</sequence>
<dbReference type="Gene3D" id="3.30.750.24">
    <property type="entry name" value="STAS domain"/>
    <property type="match status" value="1"/>
</dbReference>
<dbReference type="CDD" id="cd07043">
    <property type="entry name" value="STAS_anti-anti-sigma_factors"/>
    <property type="match status" value="1"/>
</dbReference>
<dbReference type="Proteomes" id="UP000655044">
    <property type="component" value="Unassembled WGS sequence"/>
</dbReference>
<keyword evidence="3" id="KW-1185">Reference proteome</keyword>
<dbReference type="Pfam" id="PF01740">
    <property type="entry name" value="STAS"/>
    <property type="match status" value="1"/>
</dbReference>
<gene>
    <name evidence="2" type="primary">rsbV_7</name>
    <name evidence="2" type="ORF">Pro02_61910</name>
</gene>
<feature type="domain" description="STAS" evidence="1">
    <location>
        <begin position="6"/>
        <end position="64"/>
    </location>
</feature>
<dbReference type="InterPro" id="IPR002645">
    <property type="entry name" value="STAS_dom"/>
</dbReference>
<dbReference type="OrthoDB" id="4628340at2"/>
<accession>A0A8J3WFW5</accession>
<dbReference type="RefSeq" id="WP_068921801.1">
    <property type="nucleotide sequence ID" value="NZ_BMQP01000031.1"/>
</dbReference>
<protein>
    <submittedName>
        <fullName evidence="2">Anti-anti-sigma factor</fullName>
    </submittedName>
</protein>
<proteinExistence type="predicted"/>
<dbReference type="EMBL" id="BOOI01000067">
    <property type="protein sequence ID" value="GIH87783.1"/>
    <property type="molecule type" value="Genomic_DNA"/>
</dbReference>
<dbReference type="SUPFAM" id="SSF52091">
    <property type="entry name" value="SpoIIaa-like"/>
    <property type="match status" value="1"/>
</dbReference>
<comment type="caution">
    <text evidence="2">The sequence shown here is derived from an EMBL/GenBank/DDBJ whole genome shotgun (WGS) entry which is preliminary data.</text>
</comment>
<evidence type="ECO:0000313" key="2">
    <source>
        <dbReference type="EMBL" id="GIH87783.1"/>
    </source>
</evidence>
<evidence type="ECO:0000259" key="1">
    <source>
        <dbReference type="PROSITE" id="PS50801"/>
    </source>
</evidence>
<dbReference type="InterPro" id="IPR036513">
    <property type="entry name" value="STAS_dom_sf"/>
</dbReference>
<evidence type="ECO:0000313" key="3">
    <source>
        <dbReference type="Proteomes" id="UP000655044"/>
    </source>
</evidence>